<evidence type="ECO:0008006" key="4">
    <source>
        <dbReference type="Google" id="ProtNLM"/>
    </source>
</evidence>
<dbReference type="InterPro" id="IPR036691">
    <property type="entry name" value="Endo/exonu/phosph_ase_sf"/>
</dbReference>
<dbReference type="SUPFAM" id="SSF56219">
    <property type="entry name" value="DNase I-like"/>
    <property type="match status" value="1"/>
</dbReference>
<evidence type="ECO:0000313" key="1">
    <source>
        <dbReference type="EMBL" id="KAK6767133.1"/>
    </source>
</evidence>
<dbReference type="Gene3D" id="3.60.10.10">
    <property type="entry name" value="Endonuclease/exonuclease/phosphatase"/>
    <property type="match status" value="1"/>
</dbReference>
<evidence type="ECO:0000313" key="3">
    <source>
        <dbReference type="Proteomes" id="UP001303046"/>
    </source>
</evidence>
<dbReference type="EMBL" id="JAVFWL010000007">
    <property type="protein sequence ID" value="KAK6767227.1"/>
    <property type="molecule type" value="Genomic_DNA"/>
</dbReference>
<sequence>MRSVMAPSPYRLHIFEQWPQHSYLGKIPGASDMRLATLNDGTNTGRSRELADRLTNRIACAVYRRLGGKAPSQGNQALATSSSTTAHQIAMALSVTAVDRLSDRLTAAKADTGEVELRVVSAYAPQVGCSKEEKACFWEDLEQYVQSLEGEEELLIGGDFNGPVDRVAAQQHLLVMNLKIFRLRERHPRTEAQRIKWWNLKDREEVFSASVAPPTLPHPTRGVEEMWSPTSSVMRTLDRGEQSGKNDSRQVQYTQGYIVLERAAIRAEDCGA</sequence>
<comment type="caution">
    <text evidence="1">The sequence shown here is derived from an EMBL/GenBank/DDBJ whole genome shotgun (WGS) entry which is preliminary data.</text>
</comment>
<reference evidence="1 3" key="1">
    <citation type="submission" date="2023-08" db="EMBL/GenBank/DDBJ databases">
        <title>A Necator americanus chromosomal reference genome.</title>
        <authorList>
            <person name="Ilik V."/>
            <person name="Petrzelkova K.J."/>
            <person name="Pardy F."/>
            <person name="Fuh T."/>
            <person name="Niatou-Singa F.S."/>
            <person name="Gouil Q."/>
            <person name="Baker L."/>
            <person name="Ritchie M.E."/>
            <person name="Jex A.R."/>
            <person name="Gazzola D."/>
            <person name="Li H."/>
            <person name="Toshio Fujiwara R."/>
            <person name="Zhan B."/>
            <person name="Aroian R.V."/>
            <person name="Pafco B."/>
            <person name="Schwarz E.M."/>
        </authorList>
    </citation>
    <scope>NUCLEOTIDE SEQUENCE [LARGE SCALE GENOMIC DNA]</scope>
    <source>
        <strain evidence="1 3">Aroian</strain>
        <tissue evidence="1">Whole animal</tissue>
    </source>
</reference>
<dbReference type="Proteomes" id="UP001303046">
    <property type="component" value="Unassembled WGS sequence"/>
</dbReference>
<organism evidence="1 3">
    <name type="scientific">Necator americanus</name>
    <name type="common">Human hookworm</name>
    <dbReference type="NCBI Taxonomy" id="51031"/>
    <lineage>
        <taxon>Eukaryota</taxon>
        <taxon>Metazoa</taxon>
        <taxon>Ecdysozoa</taxon>
        <taxon>Nematoda</taxon>
        <taxon>Chromadorea</taxon>
        <taxon>Rhabditida</taxon>
        <taxon>Rhabditina</taxon>
        <taxon>Rhabditomorpha</taxon>
        <taxon>Strongyloidea</taxon>
        <taxon>Ancylostomatidae</taxon>
        <taxon>Bunostominae</taxon>
        <taxon>Necator</taxon>
    </lineage>
</organism>
<name>A0ABR1EX32_NECAM</name>
<keyword evidence="3" id="KW-1185">Reference proteome</keyword>
<accession>A0ABR1EX32</accession>
<evidence type="ECO:0000313" key="2">
    <source>
        <dbReference type="EMBL" id="KAK6767227.1"/>
    </source>
</evidence>
<proteinExistence type="predicted"/>
<gene>
    <name evidence="1" type="primary">Necator_chrX.g26586</name>
    <name evidence="2" type="synonym">Necator_2022.05.29.01.07.g30</name>
    <name evidence="1" type="ORF">RB195_026418</name>
    <name evidence="2" type="ORF">RB195_026479</name>
</gene>
<dbReference type="EMBL" id="JAVFWL010000006">
    <property type="protein sequence ID" value="KAK6767133.1"/>
    <property type="molecule type" value="Genomic_DNA"/>
</dbReference>
<protein>
    <recommendedName>
        <fullName evidence="4">Endonuclease/exonuclease/phosphatase domain-containing protein</fullName>
    </recommendedName>
</protein>